<reference evidence="2" key="1">
    <citation type="submission" date="2022-05" db="EMBL/GenBank/DDBJ databases">
        <title>The Musa troglodytarum L. genome provides insights into the mechanism of non-climacteric behaviour and enrichment of carotenoids.</title>
        <authorList>
            <person name="Wang J."/>
        </authorList>
    </citation>
    <scope>NUCLEOTIDE SEQUENCE</scope>
    <source>
        <tissue evidence="2">Leaf</tissue>
    </source>
</reference>
<feature type="region of interest" description="Disordered" evidence="1">
    <location>
        <begin position="1"/>
        <end position="23"/>
    </location>
</feature>
<keyword evidence="3" id="KW-1185">Reference proteome</keyword>
<organism evidence="2 3">
    <name type="scientific">Musa troglodytarum</name>
    <name type="common">fe'i banana</name>
    <dbReference type="NCBI Taxonomy" id="320322"/>
    <lineage>
        <taxon>Eukaryota</taxon>
        <taxon>Viridiplantae</taxon>
        <taxon>Streptophyta</taxon>
        <taxon>Embryophyta</taxon>
        <taxon>Tracheophyta</taxon>
        <taxon>Spermatophyta</taxon>
        <taxon>Magnoliopsida</taxon>
        <taxon>Liliopsida</taxon>
        <taxon>Zingiberales</taxon>
        <taxon>Musaceae</taxon>
        <taxon>Musa</taxon>
    </lineage>
</organism>
<name>A0A9E7GAF9_9LILI</name>
<sequence length="82" mass="9265">MQPDSGAGKIETRNLGSDKRENKNAMYRFRTPLFVSIPALFLRLPPFEWKKPPNGPDPLPRRSPPPPPPPRKFAACSLLIPF</sequence>
<feature type="compositionally biased region" description="Basic and acidic residues" evidence="1">
    <location>
        <begin position="10"/>
        <end position="23"/>
    </location>
</feature>
<gene>
    <name evidence="2" type="ORF">MUK42_12978</name>
</gene>
<feature type="compositionally biased region" description="Pro residues" evidence="1">
    <location>
        <begin position="53"/>
        <end position="71"/>
    </location>
</feature>
<evidence type="ECO:0000313" key="3">
    <source>
        <dbReference type="Proteomes" id="UP001055439"/>
    </source>
</evidence>
<proteinExistence type="predicted"/>
<dbReference type="AlphaFoldDB" id="A0A9E7GAF9"/>
<accession>A0A9E7GAF9</accession>
<evidence type="ECO:0000313" key="2">
    <source>
        <dbReference type="EMBL" id="URE08772.1"/>
    </source>
</evidence>
<protein>
    <submittedName>
        <fullName evidence="2">Uncharacterized protein</fullName>
    </submittedName>
</protein>
<evidence type="ECO:0000256" key="1">
    <source>
        <dbReference type="SAM" id="MobiDB-lite"/>
    </source>
</evidence>
<feature type="region of interest" description="Disordered" evidence="1">
    <location>
        <begin position="49"/>
        <end position="72"/>
    </location>
</feature>
<dbReference type="EMBL" id="CP097508">
    <property type="protein sequence ID" value="URE08772.1"/>
    <property type="molecule type" value="Genomic_DNA"/>
</dbReference>
<dbReference type="Proteomes" id="UP001055439">
    <property type="component" value="Chromosome 6"/>
</dbReference>